<dbReference type="EMBL" id="CP001523">
    <property type="protein sequence ID" value="ACN93522.1"/>
    <property type="molecule type" value="Genomic_DNA"/>
</dbReference>
<reference evidence="1 2" key="1">
    <citation type="journal article" date="2011" name="J. Bacteriol.">
        <title>Whole genome sequence of an unusual Borrelia burgdorferi sensu lato isolate.</title>
        <authorList>
            <person name="Casjens S.R."/>
            <person name="Fraser-Liggett C.M."/>
            <person name="Mongodin E.F."/>
            <person name="Qiu W.G."/>
            <person name="Dunn J.J."/>
            <person name="Luft B.J."/>
            <person name="Schutzer S.E."/>
        </authorList>
    </citation>
    <scope>NUCLEOTIDE SEQUENCE [LARGE SCALE GENOMIC DNA]</scope>
    <source>
        <strain evidence="1 2">SV1</strain>
    </source>
</reference>
<dbReference type="Proteomes" id="UP000006166">
    <property type="component" value="Plasmid SV1_lp28-4"/>
</dbReference>
<keyword evidence="1" id="KW-0614">Plasmid</keyword>
<sequence>MYSLILKSYEFINNLKTASSRLIKNISFIWRSINENYSLSILWGFLINCINI</sequence>
<geneLocation type="plasmid" evidence="1 2">
    <name>SV1_lp28-4</name>
</geneLocation>
<protein>
    <submittedName>
        <fullName evidence="1">Uncharacterized protein</fullName>
    </submittedName>
</protein>
<name>A0A806CL49_9SPIR</name>
<accession>A0A806CL49</accession>
<evidence type="ECO:0000313" key="2">
    <source>
        <dbReference type="Proteomes" id="UP000006166"/>
    </source>
</evidence>
<proteinExistence type="predicted"/>
<evidence type="ECO:0000313" key="1">
    <source>
        <dbReference type="EMBL" id="ACN93522.1"/>
    </source>
</evidence>
<organism evidence="1 2">
    <name type="scientific">Borreliella finlandensis</name>
    <dbReference type="NCBI Taxonomy" id="498741"/>
    <lineage>
        <taxon>Bacteria</taxon>
        <taxon>Pseudomonadati</taxon>
        <taxon>Spirochaetota</taxon>
        <taxon>Spirochaetia</taxon>
        <taxon>Spirochaetales</taxon>
        <taxon>Borreliaceae</taxon>
        <taxon>Borreliella</taxon>
    </lineage>
</organism>
<dbReference type="AlphaFoldDB" id="A0A806CL49"/>
<keyword evidence="2" id="KW-1185">Reference proteome</keyword>
<gene>
    <name evidence="1" type="ORF">BSV1_I22</name>
</gene>